<dbReference type="RefSeq" id="WP_118335783.1">
    <property type="nucleotide sequence ID" value="NZ_AP025567.1"/>
</dbReference>
<dbReference type="AlphaFoldDB" id="A0A415E118"/>
<protein>
    <submittedName>
        <fullName evidence="4">DUF108 domain-containing protein</fullName>
    </submittedName>
</protein>
<dbReference type="SUPFAM" id="SSF55347">
    <property type="entry name" value="Glyceraldehyde-3-phosphate dehydrogenase-like, C-terminal domain"/>
    <property type="match status" value="1"/>
</dbReference>
<sequence>MGKNKFAMIGNGFLASTIADAYCRGAMPEYELTAVFGIGDERSQQIAEKCSCKVAQTVDELLETKPDIVVEVASIEAVQEYVIKVLKHGIPFVALSIGAFVDAAFYEKAKQTARDHNTRIYFSSGAIGGFDVMQTIALIGGAQAELTLTREASTYRDTPVFSQEVLDSGEKGLLFEGTASEAIPLLPRMINIGVATSLATIGPDQTRIRIYGDPNMPNDDDVYIKVASDQASAEMKIYSKSSILVGWSVVSLLNNLVSPVYFY</sequence>
<evidence type="ECO:0000259" key="3">
    <source>
        <dbReference type="Pfam" id="PF03447"/>
    </source>
</evidence>
<feature type="domain" description="Aspartate/homoserine dehydrogenase NAD-binding" evidence="3">
    <location>
        <begin position="10"/>
        <end position="122"/>
    </location>
</feature>
<accession>A0A415E118</accession>
<dbReference type="GO" id="GO:0009435">
    <property type="term" value="P:NAD+ biosynthetic process"/>
    <property type="evidence" value="ECO:0007669"/>
    <property type="project" value="InterPro"/>
</dbReference>
<dbReference type="InterPro" id="IPR002811">
    <property type="entry name" value="Asp_DH"/>
</dbReference>
<dbReference type="Pfam" id="PF01958">
    <property type="entry name" value="Asp_DH_C"/>
    <property type="match status" value="1"/>
</dbReference>
<dbReference type="Gene3D" id="3.30.360.10">
    <property type="entry name" value="Dihydrodipicolinate Reductase, domain 2"/>
    <property type="match status" value="1"/>
</dbReference>
<keyword evidence="5" id="KW-1185">Reference proteome</keyword>
<feature type="domain" description="Aspartate dehydrogenase" evidence="2">
    <location>
        <begin position="170"/>
        <end position="242"/>
    </location>
</feature>
<dbReference type="PANTHER" id="PTHR31873">
    <property type="entry name" value="L-ASPARTATE DEHYDROGENASE-RELATED"/>
    <property type="match status" value="1"/>
</dbReference>
<dbReference type="GO" id="GO:0050661">
    <property type="term" value="F:NADP binding"/>
    <property type="evidence" value="ECO:0007669"/>
    <property type="project" value="InterPro"/>
</dbReference>
<dbReference type="Proteomes" id="UP000284841">
    <property type="component" value="Unassembled WGS sequence"/>
</dbReference>
<comment type="similarity">
    <text evidence="1">Belongs to the L-aspartate dehydrogenase family.</text>
</comment>
<proteinExistence type="inferred from homology"/>
<comment type="caution">
    <text evidence="4">The sequence shown here is derived from an EMBL/GenBank/DDBJ whole genome shotgun (WGS) entry which is preliminary data.</text>
</comment>
<evidence type="ECO:0000256" key="1">
    <source>
        <dbReference type="ARBA" id="ARBA00008331"/>
    </source>
</evidence>
<dbReference type="PANTHER" id="PTHR31873:SF6">
    <property type="entry name" value="ASPARTATE DEHYDROGENASE DOMAIN-CONTAINING PROTEIN"/>
    <property type="match status" value="1"/>
</dbReference>
<evidence type="ECO:0000259" key="2">
    <source>
        <dbReference type="Pfam" id="PF01958"/>
    </source>
</evidence>
<dbReference type="SUPFAM" id="SSF51735">
    <property type="entry name" value="NAD(P)-binding Rossmann-fold domains"/>
    <property type="match status" value="1"/>
</dbReference>
<evidence type="ECO:0000313" key="5">
    <source>
        <dbReference type="Proteomes" id="UP000284841"/>
    </source>
</evidence>
<gene>
    <name evidence="4" type="ORF">DW099_11120</name>
</gene>
<dbReference type="OrthoDB" id="1906017at2"/>
<dbReference type="STRING" id="1776384.GCA_900086585_00713"/>
<reference evidence="4 5" key="1">
    <citation type="submission" date="2018-08" db="EMBL/GenBank/DDBJ databases">
        <title>A genome reference for cultivated species of the human gut microbiota.</title>
        <authorList>
            <person name="Zou Y."/>
            <person name="Xue W."/>
            <person name="Luo G."/>
        </authorList>
    </citation>
    <scope>NUCLEOTIDE SEQUENCE [LARGE SCALE GENOMIC DNA]</scope>
    <source>
        <strain evidence="4 5">AM07-24</strain>
    </source>
</reference>
<dbReference type="GO" id="GO:0033735">
    <property type="term" value="F:aspartate dehydrogenase [NAD(P)+] activity"/>
    <property type="evidence" value="ECO:0007669"/>
    <property type="project" value="InterPro"/>
</dbReference>
<dbReference type="Gene3D" id="3.40.50.720">
    <property type="entry name" value="NAD(P)-binding Rossmann-like Domain"/>
    <property type="match status" value="1"/>
</dbReference>
<dbReference type="EMBL" id="QRMS01000003">
    <property type="protein sequence ID" value="RHJ87244.1"/>
    <property type="molecule type" value="Genomic_DNA"/>
</dbReference>
<evidence type="ECO:0000313" key="4">
    <source>
        <dbReference type="EMBL" id="RHJ87244.1"/>
    </source>
</evidence>
<dbReference type="Pfam" id="PF03447">
    <property type="entry name" value="NAD_binding_3"/>
    <property type="match status" value="1"/>
</dbReference>
<name>A0A415E118_9FIRM</name>
<organism evidence="4 5">
    <name type="scientific">Emergencia timonensis</name>
    <dbReference type="NCBI Taxonomy" id="1776384"/>
    <lineage>
        <taxon>Bacteria</taxon>
        <taxon>Bacillati</taxon>
        <taxon>Bacillota</taxon>
        <taxon>Clostridia</taxon>
        <taxon>Peptostreptococcales</taxon>
        <taxon>Anaerovoracaceae</taxon>
        <taxon>Emergencia</taxon>
    </lineage>
</organism>
<dbReference type="InterPro" id="IPR005106">
    <property type="entry name" value="Asp/hSer_DH_NAD-bd"/>
</dbReference>
<dbReference type="InterPro" id="IPR036291">
    <property type="entry name" value="NAD(P)-bd_dom_sf"/>
</dbReference>